<organism evidence="1 2">
    <name type="scientific">Streptomyces phage Janus</name>
    <dbReference type="NCBI Taxonomy" id="2510525"/>
    <lineage>
        <taxon>Viruses</taxon>
        <taxon>Duplodnaviria</taxon>
        <taxon>Heunggongvirae</taxon>
        <taxon>Uroviricota</taxon>
        <taxon>Caudoviricetes</taxon>
        <taxon>Arquatrovirinae</taxon>
        <taxon>Janusvirus</taxon>
        <taxon>Janusvirus janus</taxon>
    </lineage>
</organism>
<reference evidence="1 2" key="1">
    <citation type="submission" date="2019-01" db="EMBL/GenBank/DDBJ databases">
        <authorList>
            <person name="Molina J."/>
            <person name="Li Y."/>
            <person name="Tei-Muno D.A."/>
            <person name="Klug H.M."/>
            <person name="Nayek S."/>
            <person name="Layton S.R."/>
            <person name="Kim T."/>
            <person name="Hughes L.E."/>
            <person name="Garlena R.A."/>
            <person name="Russell D.A."/>
            <person name="Pope W.H."/>
            <person name="Jacobs-Sera D."/>
            <person name="Hatfull G.F."/>
        </authorList>
    </citation>
    <scope>NUCLEOTIDE SEQUENCE [LARGE SCALE GENOMIC DNA]</scope>
</reference>
<evidence type="ECO:0000313" key="1">
    <source>
        <dbReference type="EMBL" id="QAY15956.1"/>
    </source>
</evidence>
<dbReference type="Proteomes" id="UP000289966">
    <property type="component" value="Segment"/>
</dbReference>
<name>A0A411CQ95_9CAUD</name>
<dbReference type="EMBL" id="MK392366">
    <property type="protein sequence ID" value="QAY15956.1"/>
    <property type="molecule type" value="Genomic_DNA"/>
</dbReference>
<evidence type="ECO:0000313" key="2">
    <source>
        <dbReference type="Proteomes" id="UP000289966"/>
    </source>
</evidence>
<dbReference type="KEGG" id="vg:64470949"/>
<protein>
    <submittedName>
        <fullName evidence="1">Uncharacterized protein</fullName>
    </submittedName>
</protein>
<dbReference type="RefSeq" id="YP_010055026.1">
    <property type="nucleotide sequence ID" value="NC_054660.1"/>
</dbReference>
<accession>A0A411CQ95</accession>
<gene>
    <name evidence="1" type="primary">52</name>
    <name evidence="1" type="ORF">SEA_JANUS_52</name>
</gene>
<proteinExistence type="predicted"/>
<keyword evidence="2" id="KW-1185">Reference proteome</keyword>
<sequence>MTSAKTCAVLTGKKIRFKREDGSIVEQWAYGYLCGKPAMSRLTDRCVDHFDRQPPIPIQWRRK</sequence>
<dbReference type="GeneID" id="64470949"/>